<sequence>MKYRTDIDGLRALAVVSVILFHLGLLPNGYLGVDVFFVISGYLITSIVYHQSEKGKFSIIHFYERRIRRIIPLLLFITGVALVLGLIYMLPDDLENLSQAVVASNFSANNILMYITSSDYWAVKNEYKPLMHTWSLGIEEQFYMLYPFLFFLFKGEKIRYVKGILIVLTLLSMVAFLLQSNVAASFYFIQYRFFELSIGGLGAILFTNTTIKRYGQGRVLLYTLLALTTLIMYAPILESNTSKVLLTTMLTVGVLITGKQYFDQDRVYQAIMANPVVRFIGNISFSLYMWHQLVFAFARTAFIEEITTGWAVALSLLTLVLSVATYYGIENPFRKPQVMKTRTVLLAVGTAFVVTTGAAFYIYTIGGIVKDYPELNLYRAELGDRRNFFSGSSNIHIEYNEKVKRLDRGFSDTGKTKVLVIGNSFGRDVANVLLESALADKLEVRYFELSRVMTDDSLRIRFEEADRVILGAQGTFGKDFLESLGQAHNFTADRSKVWVFGTKDFGFSNGIHYNNITDETNFVTYRTKMKAHGPRRNRELQEEWGDRYIDILAKLANDEGEILVFTPEGKFMSQDTEHLTKSGAEYIARLFEPELTEILGTDPETNPQ</sequence>
<dbReference type="Proteomes" id="UP000576209">
    <property type="component" value="Unassembled WGS sequence"/>
</dbReference>
<feature type="transmembrane region" description="Helical" evidence="1">
    <location>
        <begin position="70"/>
        <end position="90"/>
    </location>
</feature>
<dbReference type="AlphaFoldDB" id="A0A840E0H4"/>
<feature type="transmembrane region" description="Helical" evidence="1">
    <location>
        <begin position="279"/>
        <end position="298"/>
    </location>
</feature>
<gene>
    <name evidence="3" type="ORF">GGR28_001621</name>
</gene>
<name>A0A840E0H4_9BACT</name>
<feature type="transmembrane region" description="Helical" evidence="1">
    <location>
        <begin position="341"/>
        <end position="363"/>
    </location>
</feature>
<evidence type="ECO:0000256" key="1">
    <source>
        <dbReference type="SAM" id="Phobius"/>
    </source>
</evidence>
<feature type="transmembrane region" description="Helical" evidence="1">
    <location>
        <begin position="219"/>
        <end position="236"/>
    </location>
</feature>
<feature type="transmembrane region" description="Helical" evidence="1">
    <location>
        <begin position="242"/>
        <end position="258"/>
    </location>
</feature>
<evidence type="ECO:0000259" key="2">
    <source>
        <dbReference type="Pfam" id="PF01757"/>
    </source>
</evidence>
<dbReference type="InterPro" id="IPR050879">
    <property type="entry name" value="Acyltransferase_3"/>
</dbReference>
<feature type="transmembrane region" description="Helical" evidence="1">
    <location>
        <begin position="134"/>
        <end position="153"/>
    </location>
</feature>
<evidence type="ECO:0000313" key="3">
    <source>
        <dbReference type="EMBL" id="MBB4079004.1"/>
    </source>
</evidence>
<dbReference type="InterPro" id="IPR002656">
    <property type="entry name" value="Acyl_transf_3_dom"/>
</dbReference>
<keyword evidence="1" id="KW-1133">Transmembrane helix</keyword>
<dbReference type="EMBL" id="JACIFF010000003">
    <property type="protein sequence ID" value="MBB4079004.1"/>
    <property type="molecule type" value="Genomic_DNA"/>
</dbReference>
<feature type="transmembrane region" description="Helical" evidence="1">
    <location>
        <begin position="184"/>
        <end position="207"/>
    </location>
</feature>
<dbReference type="PANTHER" id="PTHR23028:SF53">
    <property type="entry name" value="ACYL_TRANSF_3 DOMAIN-CONTAINING PROTEIN"/>
    <property type="match status" value="1"/>
</dbReference>
<feature type="transmembrane region" description="Helical" evidence="1">
    <location>
        <begin position="160"/>
        <end position="178"/>
    </location>
</feature>
<feature type="transmembrane region" description="Helical" evidence="1">
    <location>
        <begin position="31"/>
        <end position="49"/>
    </location>
</feature>
<proteinExistence type="predicted"/>
<dbReference type="PANTHER" id="PTHR23028">
    <property type="entry name" value="ACETYLTRANSFERASE"/>
    <property type="match status" value="1"/>
</dbReference>
<keyword evidence="1" id="KW-0812">Transmembrane</keyword>
<keyword evidence="4" id="KW-1185">Reference proteome</keyword>
<dbReference type="GO" id="GO:0000271">
    <property type="term" value="P:polysaccharide biosynthetic process"/>
    <property type="evidence" value="ECO:0007669"/>
    <property type="project" value="TreeGrafter"/>
</dbReference>
<dbReference type="GO" id="GO:0016020">
    <property type="term" value="C:membrane"/>
    <property type="evidence" value="ECO:0007669"/>
    <property type="project" value="TreeGrafter"/>
</dbReference>
<keyword evidence="1" id="KW-0472">Membrane</keyword>
<evidence type="ECO:0000313" key="4">
    <source>
        <dbReference type="Proteomes" id="UP000576209"/>
    </source>
</evidence>
<comment type="caution">
    <text evidence="3">The sequence shown here is derived from an EMBL/GenBank/DDBJ whole genome shotgun (WGS) entry which is preliminary data.</text>
</comment>
<feature type="transmembrane region" description="Helical" evidence="1">
    <location>
        <begin position="7"/>
        <end position="25"/>
    </location>
</feature>
<feature type="transmembrane region" description="Helical" evidence="1">
    <location>
        <begin position="310"/>
        <end position="329"/>
    </location>
</feature>
<accession>A0A840E0H4</accession>
<dbReference type="GO" id="GO:0016747">
    <property type="term" value="F:acyltransferase activity, transferring groups other than amino-acyl groups"/>
    <property type="evidence" value="ECO:0007669"/>
    <property type="project" value="InterPro"/>
</dbReference>
<organism evidence="3 4">
    <name type="scientific">Neolewinella aquimaris</name>
    <dbReference type="NCBI Taxonomy" id="1835722"/>
    <lineage>
        <taxon>Bacteria</taxon>
        <taxon>Pseudomonadati</taxon>
        <taxon>Bacteroidota</taxon>
        <taxon>Saprospiria</taxon>
        <taxon>Saprospirales</taxon>
        <taxon>Lewinellaceae</taxon>
        <taxon>Neolewinella</taxon>
    </lineage>
</organism>
<dbReference type="Pfam" id="PF01757">
    <property type="entry name" value="Acyl_transf_3"/>
    <property type="match status" value="1"/>
</dbReference>
<feature type="domain" description="Acyltransferase 3" evidence="2">
    <location>
        <begin position="6"/>
        <end position="326"/>
    </location>
</feature>
<reference evidence="3 4" key="1">
    <citation type="submission" date="2020-08" db="EMBL/GenBank/DDBJ databases">
        <title>Genomic Encyclopedia of Type Strains, Phase IV (KMG-IV): sequencing the most valuable type-strain genomes for metagenomic binning, comparative biology and taxonomic classification.</title>
        <authorList>
            <person name="Goeker M."/>
        </authorList>
    </citation>
    <scope>NUCLEOTIDE SEQUENCE [LARGE SCALE GENOMIC DNA]</scope>
    <source>
        <strain evidence="3 4">DSM 105137</strain>
    </source>
</reference>
<protein>
    <submittedName>
        <fullName evidence="3">Peptidoglycan/LPS O-acetylase OafA/YrhL</fullName>
    </submittedName>
</protein>
<dbReference type="RefSeq" id="WP_183495249.1">
    <property type="nucleotide sequence ID" value="NZ_JACIFF010000003.1"/>
</dbReference>